<organism evidence="2 3">
    <name type="scientific">Tanacetum coccineum</name>
    <dbReference type="NCBI Taxonomy" id="301880"/>
    <lineage>
        <taxon>Eukaryota</taxon>
        <taxon>Viridiplantae</taxon>
        <taxon>Streptophyta</taxon>
        <taxon>Embryophyta</taxon>
        <taxon>Tracheophyta</taxon>
        <taxon>Spermatophyta</taxon>
        <taxon>Magnoliopsida</taxon>
        <taxon>eudicotyledons</taxon>
        <taxon>Gunneridae</taxon>
        <taxon>Pentapetalae</taxon>
        <taxon>asterids</taxon>
        <taxon>campanulids</taxon>
        <taxon>Asterales</taxon>
        <taxon>Asteraceae</taxon>
        <taxon>Asteroideae</taxon>
        <taxon>Anthemideae</taxon>
        <taxon>Anthemidinae</taxon>
        <taxon>Tanacetum</taxon>
    </lineage>
</organism>
<sequence length="238" mass="26920">MVPTSNSPLKSGLVYVNSHKRLFQKKTPNYNRYFNRSVNSVKDTRVHTARPKTEVNTVKASASWVWKPKQEVIDHGNETLIVRGDGSDRGNKTHLNIISCTKMQKYMLKGCLIVLAHVTTKETEDKLEKKRLEDLPKVEFLSHVIDSQGIHMDHAKIESIKDWASPKTPMEIRAPILALPEGSENFIAYCDASIKGLGAVLMKREKVIAYAPCQLKIHEKNYTTHDLELGAVVFTLKI</sequence>
<reference evidence="2" key="2">
    <citation type="submission" date="2022-01" db="EMBL/GenBank/DDBJ databases">
        <authorList>
            <person name="Yamashiro T."/>
            <person name="Shiraishi A."/>
            <person name="Satake H."/>
            <person name="Nakayama K."/>
        </authorList>
    </citation>
    <scope>NUCLEOTIDE SEQUENCE</scope>
</reference>
<dbReference type="GO" id="GO:0003964">
    <property type="term" value="F:RNA-directed DNA polymerase activity"/>
    <property type="evidence" value="ECO:0007669"/>
    <property type="project" value="UniProtKB-KW"/>
</dbReference>
<accession>A0ABQ5ISX5</accession>
<dbReference type="PANTHER" id="PTHR34072">
    <property type="entry name" value="ENZYMATIC POLYPROTEIN-RELATED"/>
    <property type="match status" value="1"/>
</dbReference>
<gene>
    <name evidence="2" type="ORF">Tco_1113683</name>
</gene>
<dbReference type="Proteomes" id="UP001151760">
    <property type="component" value="Unassembled WGS sequence"/>
</dbReference>
<keyword evidence="2" id="KW-0808">Transferase</keyword>
<evidence type="ECO:0000313" key="3">
    <source>
        <dbReference type="Proteomes" id="UP001151760"/>
    </source>
</evidence>
<keyword evidence="2" id="KW-0548">Nucleotidyltransferase</keyword>
<name>A0ABQ5ISX5_9ASTR</name>
<evidence type="ECO:0000313" key="2">
    <source>
        <dbReference type="EMBL" id="GJU03345.1"/>
    </source>
</evidence>
<dbReference type="InterPro" id="IPR043502">
    <property type="entry name" value="DNA/RNA_pol_sf"/>
</dbReference>
<evidence type="ECO:0000259" key="1">
    <source>
        <dbReference type="Pfam" id="PF17919"/>
    </source>
</evidence>
<protein>
    <submittedName>
        <fullName evidence="2">Reverse transcriptase domain-containing protein</fullName>
    </submittedName>
</protein>
<dbReference type="PANTHER" id="PTHR34072:SF52">
    <property type="entry name" value="RIBONUCLEASE H"/>
    <property type="match status" value="1"/>
</dbReference>
<comment type="caution">
    <text evidence="2">The sequence shown here is derived from an EMBL/GenBank/DDBJ whole genome shotgun (WGS) entry which is preliminary data.</text>
</comment>
<dbReference type="Pfam" id="PF17919">
    <property type="entry name" value="RT_RNaseH_2"/>
    <property type="match status" value="1"/>
</dbReference>
<reference evidence="2" key="1">
    <citation type="journal article" date="2022" name="Int. J. Mol. Sci.">
        <title>Draft Genome of Tanacetum Coccineum: Genomic Comparison of Closely Related Tanacetum-Family Plants.</title>
        <authorList>
            <person name="Yamashiro T."/>
            <person name="Shiraishi A."/>
            <person name="Nakayama K."/>
            <person name="Satake H."/>
        </authorList>
    </citation>
    <scope>NUCLEOTIDE SEQUENCE</scope>
</reference>
<dbReference type="EMBL" id="BQNB010021143">
    <property type="protein sequence ID" value="GJU03345.1"/>
    <property type="molecule type" value="Genomic_DNA"/>
</dbReference>
<keyword evidence="2" id="KW-0695">RNA-directed DNA polymerase</keyword>
<feature type="domain" description="Reverse transcriptase/retrotransposon-derived protein RNase H-like" evidence="1">
    <location>
        <begin position="173"/>
        <end position="237"/>
    </location>
</feature>
<dbReference type="InterPro" id="IPR041577">
    <property type="entry name" value="RT_RNaseH_2"/>
</dbReference>
<proteinExistence type="predicted"/>
<dbReference type="SUPFAM" id="SSF56672">
    <property type="entry name" value="DNA/RNA polymerases"/>
    <property type="match status" value="1"/>
</dbReference>
<keyword evidence="3" id="KW-1185">Reference proteome</keyword>